<organism evidence="2 3">
    <name type="scientific">Candidatus Woesebacteria bacterium RBG_13_36_22</name>
    <dbReference type="NCBI Taxonomy" id="1802478"/>
    <lineage>
        <taxon>Bacteria</taxon>
        <taxon>Candidatus Woeseibacteriota</taxon>
    </lineage>
</organism>
<evidence type="ECO:0000256" key="1">
    <source>
        <dbReference type="SAM" id="Phobius"/>
    </source>
</evidence>
<evidence type="ECO:0000313" key="2">
    <source>
        <dbReference type="EMBL" id="OGM08507.1"/>
    </source>
</evidence>
<proteinExistence type="predicted"/>
<keyword evidence="1" id="KW-0472">Membrane</keyword>
<keyword evidence="1" id="KW-1133">Transmembrane helix</keyword>
<dbReference type="EMBL" id="MGFQ01000043">
    <property type="protein sequence ID" value="OGM08507.1"/>
    <property type="molecule type" value="Genomic_DNA"/>
</dbReference>
<protein>
    <submittedName>
        <fullName evidence="2">Uncharacterized protein</fullName>
    </submittedName>
</protein>
<evidence type="ECO:0000313" key="3">
    <source>
        <dbReference type="Proteomes" id="UP000176939"/>
    </source>
</evidence>
<name>A0A1F7X0I2_9BACT</name>
<sequence>MGMIKKLLKNRYLVIVGIFLVLGVSVFFLSEKEPNMDNFQAPGRDWSSPKKVEDYFVERLRMTPEEASGIRSKHGVDGMVNLRINDKTTLDALIGNLYYYGFVRDQDALRYALEHTKDSTPSNNAIVIDKNRTIDLNSEYRISENMDVWQIADILLNRPSGHFTFDEYNYFFMP</sequence>
<keyword evidence="1" id="KW-0812">Transmembrane</keyword>
<comment type="caution">
    <text evidence="2">The sequence shown here is derived from an EMBL/GenBank/DDBJ whole genome shotgun (WGS) entry which is preliminary data.</text>
</comment>
<dbReference type="Proteomes" id="UP000176939">
    <property type="component" value="Unassembled WGS sequence"/>
</dbReference>
<reference evidence="2 3" key="1">
    <citation type="journal article" date="2016" name="Nat. Commun.">
        <title>Thousands of microbial genomes shed light on interconnected biogeochemical processes in an aquifer system.</title>
        <authorList>
            <person name="Anantharaman K."/>
            <person name="Brown C.T."/>
            <person name="Hug L.A."/>
            <person name="Sharon I."/>
            <person name="Castelle C.J."/>
            <person name="Probst A.J."/>
            <person name="Thomas B.C."/>
            <person name="Singh A."/>
            <person name="Wilkins M.J."/>
            <person name="Karaoz U."/>
            <person name="Brodie E.L."/>
            <person name="Williams K.H."/>
            <person name="Hubbard S.S."/>
            <person name="Banfield J.F."/>
        </authorList>
    </citation>
    <scope>NUCLEOTIDE SEQUENCE [LARGE SCALE GENOMIC DNA]</scope>
</reference>
<gene>
    <name evidence="2" type="ORF">A2Z67_02135</name>
</gene>
<feature type="transmembrane region" description="Helical" evidence="1">
    <location>
        <begin position="12"/>
        <end position="30"/>
    </location>
</feature>
<dbReference type="AlphaFoldDB" id="A0A1F7X0I2"/>
<accession>A0A1F7X0I2</accession>